<reference evidence="1" key="1">
    <citation type="submission" date="2021-06" db="EMBL/GenBank/DDBJ databases">
        <authorList>
            <person name="Kallberg Y."/>
            <person name="Tangrot J."/>
            <person name="Rosling A."/>
        </authorList>
    </citation>
    <scope>NUCLEOTIDE SEQUENCE</scope>
    <source>
        <strain evidence="1">MA461A</strain>
    </source>
</reference>
<accession>A0ACA9QLP3</accession>
<protein>
    <submittedName>
        <fullName evidence="1">2516_t:CDS:1</fullName>
    </submittedName>
</protein>
<evidence type="ECO:0000313" key="1">
    <source>
        <dbReference type="EMBL" id="CAG8757806.1"/>
    </source>
</evidence>
<keyword evidence="2" id="KW-1185">Reference proteome</keyword>
<comment type="caution">
    <text evidence="1">The sequence shown here is derived from an EMBL/GenBank/DDBJ whole genome shotgun (WGS) entry which is preliminary data.</text>
</comment>
<evidence type="ECO:0000313" key="2">
    <source>
        <dbReference type="Proteomes" id="UP000789920"/>
    </source>
</evidence>
<proteinExistence type="predicted"/>
<gene>
    <name evidence="1" type="ORF">RPERSI_LOCUS14884</name>
</gene>
<organism evidence="1 2">
    <name type="scientific">Racocetra persica</name>
    <dbReference type="NCBI Taxonomy" id="160502"/>
    <lineage>
        <taxon>Eukaryota</taxon>
        <taxon>Fungi</taxon>
        <taxon>Fungi incertae sedis</taxon>
        <taxon>Mucoromycota</taxon>
        <taxon>Glomeromycotina</taxon>
        <taxon>Glomeromycetes</taxon>
        <taxon>Diversisporales</taxon>
        <taxon>Gigasporaceae</taxon>
        <taxon>Racocetra</taxon>
    </lineage>
</organism>
<dbReference type="EMBL" id="CAJVQC010034980">
    <property type="protein sequence ID" value="CAG8757806.1"/>
    <property type="molecule type" value="Genomic_DNA"/>
</dbReference>
<feature type="non-terminal residue" evidence="1">
    <location>
        <position position="1"/>
    </location>
</feature>
<dbReference type="Proteomes" id="UP000789920">
    <property type="component" value="Unassembled WGS sequence"/>
</dbReference>
<name>A0ACA9QLP3_9GLOM</name>
<sequence length="80" mass="9452">ILPNEGITNSYDKPHQENLAKILKFSNPMNIVEKYVIYTFIITFRMKTGFQFKIESTEITEKQRDEIRSLLCGLVQYSYI</sequence>